<dbReference type="Pfam" id="PF01343">
    <property type="entry name" value="Peptidase_S49"/>
    <property type="match status" value="1"/>
</dbReference>
<organism evidence="14 15">
    <name type="scientific">Candidatus Anaerobiospirillum merdipullorum</name>
    <dbReference type="NCBI Taxonomy" id="2838450"/>
    <lineage>
        <taxon>Bacteria</taxon>
        <taxon>Pseudomonadati</taxon>
        <taxon>Pseudomonadota</taxon>
        <taxon>Gammaproteobacteria</taxon>
        <taxon>Aeromonadales</taxon>
        <taxon>Succinivibrionaceae</taxon>
        <taxon>Anaerobiospirillum</taxon>
    </lineage>
</organism>
<dbReference type="InterPro" id="IPR002142">
    <property type="entry name" value="Peptidase_S49"/>
</dbReference>
<feature type="domain" description="Peptidase S49 N-terminal proteobacteria" evidence="13">
    <location>
        <begin position="135"/>
        <end position="230"/>
    </location>
</feature>
<evidence type="ECO:0000256" key="9">
    <source>
        <dbReference type="ARBA" id="ARBA00023136"/>
    </source>
</evidence>
<name>A0A9E2KNM4_9GAMM</name>
<dbReference type="EMBL" id="JAHLFG010000071">
    <property type="protein sequence ID" value="MBU3827171.1"/>
    <property type="molecule type" value="Genomic_DNA"/>
</dbReference>
<keyword evidence="7" id="KW-0720">Serine protease</keyword>
<evidence type="ECO:0000259" key="12">
    <source>
        <dbReference type="Pfam" id="PF01343"/>
    </source>
</evidence>
<dbReference type="CDD" id="cd07023">
    <property type="entry name" value="S49_Sppa_N_C"/>
    <property type="match status" value="1"/>
</dbReference>
<feature type="domain" description="Peptidase S49 N-terminal proteobacteria" evidence="13">
    <location>
        <begin position="4"/>
        <end position="86"/>
    </location>
</feature>
<evidence type="ECO:0000313" key="15">
    <source>
        <dbReference type="Proteomes" id="UP000824150"/>
    </source>
</evidence>
<evidence type="ECO:0000256" key="5">
    <source>
        <dbReference type="ARBA" id="ARBA00022692"/>
    </source>
</evidence>
<evidence type="ECO:0000256" key="2">
    <source>
        <dbReference type="ARBA" id="ARBA00008683"/>
    </source>
</evidence>
<reference evidence="14" key="2">
    <citation type="submission" date="2021-04" db="EMBL/GenBank/DDBJ databases">
        <authorList>
            <person name="Gilroy R."/>
        </authorList>
    </citation>
    <scope>NUCLEOTIDE SEQUENCE</scope>
    <source>
        <strain evidence="14">687</strain>
    </source>
</reference>
<keyword evidence="3" id="KW-1003">Cell membrane</keyword>
<feature type="domain" description="Peptidase S49" evidence="12">
    <location>
        <begin position="234"/>
        <end position="375"/>
    </location>
</feature>
<proteinExistence type="inferred from homology"/>
<dbReference type="GO" id="GO:0006508">
    <property type="term" value="P:proteolysis"/>
    <property type="evidence" value="ECO:0007669"/>
    <property type="project" value="UniProtKB-KW"/>
</dbReference>
<dbReference type="Gene3D" id="3.90.226.10">
    <property type="entry name" value="2-enoyl-CoA Hydratase, Chain A, domain 1"/>
    <property type="match status" value="1"/>
</dbReference>
<evidence type="ECO:0000256" key="11">
    <source>
        <dbReference type="SAM" id="Phobius"/>
    </source>
</evidence>
<evidence type="ECO:0000256" key="10">
    <source>
        <dbReference type="SAM" id="MobiDB-lite"/>
    </source>
</evidence>
<comment type="similarity">
    <text evidence="2">Belongs to the peptidase S49 family.</text>
</comment>
<comment type="caution">
    <text evidence="14">The sequence shown here is derived from an EMBL/GenBank/DDBJ whole genome shotgun (WGS) entry which is preliminary data.</text>
</comment>
<dbReference type="AlphaFoldDB" id="A0A9E2KNM4"/>
<dbReference type="Pfam" id="PF08496">
    <property type="entry name" value="Peptidase_S49_N"/>
    <property type="match status" value="2"/>
</dbReference>
<comment type="subcellular location">
    <subcellularLocation>
        <location evidence="1">Cell membrane</location>
    </subcellularLocation>
</comment>
<dbReference type="Proteomes" id="UP000824150">
    <property type="component" value="Unassembled WGS sequence"/>
</dbReference>
<feature type="transmembrane region" description="Helical" evidence="11">
    <location>
        <begin position="12"/>
        <end position="34"/>
    </location>
</feature>
<evidence type="ECO:0000256" key="3">
    <source>
        <dbReference type="ARBA" id="ARBA00022475"/>
    </source>
</evidence>
<dbReference type="InterPro" id="IPR047272">
    <property type="entry name" value="S49_SppA_C"/>
</dbReference>
<dbReference type="InterPro" id="IPR029045">
    <property type="entry name" value="ClpP/crotonase-like_dom_sf"/>
</dbReference>
<evidence type="ECO:0000256" key="1">
    <source>
        <dbReference type="ARBA" id="ARBA00004236"/>
    </source>
</evidence>
<dbReference type="SUPFAM" id="SSF52096">
    <property type="entry name" value="ClpP/crotonase"/>
    <property type="match status" value="1"/>
</dbReference>
<keyword evidence="9 11" id="KW-0472">Membrane</keyword>
<reference evidence="14" key="1">
    <citation type="journal article" date="2021" name="PeerJ">
        <title>Extensive microbial diversity within the chicken gut microbiome revealed by metagenomics and culture.</title>
        <authorList>
            <person name="Gilroy R."/>
            <person name="Ravi A."/>
            <person name="Getino M."/>
            <person name="Pursley I."/>
            <person name="Horton D.L."/>
            <person name="Alikhan N.F."/>
            <person name="Baker D."/>
            <person name="Gharbi K."/>
            <person name="Hall N."/>
            <person name="Watson M."/>
            <person name="Adriaenssens E.M."/>
            <person name="Foster-Nyarko E."/>
            <person name="Jarju S."/>
            <person name="Secka A."/>
            <person name="Antonio M."/>
            <person name="Oren A."/>
            <person name="Chaudhuri R.R."/>
            <person name="La Ragione R."/>
            <person name="Hildebrand F."/>
            <person name="Pallen M.J."/>
        </authorList>
    </citation>
    <scope>NUCLEOTIDE SEQUENCE</scope>
    <source>
        <strain evidence="14">687</strain>
    </source>
</reference>
<accession>A0A9E2KNM4</accession>
<dbReference type="GO" id="GO:0005886">
    <property type="term" value="C:plasma membrane"/>
    <property type="evidence" value="ECO:0007669"/>
    <property type="project" value="UniProtKB-SubCell"/>
</dbReference>
<sequence>MLGDFLYDILLFAFKAVLVLVVVSILLALLFSLARKGKDSKDKTKVHLEIKDLTQELASQRKAITKALKQADPERKLRKDEKEQQKGWFAWFKRRKKTKNASVDTTATETSKSPTNSAATTSVEDGTADAALSATKDNAPQGKLSKLERHKAQRAQKLAHIKKLQGQGTFCPRNLFVLDFMGSPKGTEVKRLRYEINALLQVADERDEVVIKLTSPGGMVNSYGLLSSQLLRLRNKGIYLTVCVDSVAASGGYLMACVANKIVAAPFAYIGSIGVVAEFPNFHRLLDHYQVDYEQVTAGKYKRTLSMLGPNTKEGRAKFKDELEAIHRRFKEQVLKFRPQLDGDKVATGEHWLAVDALELGLVDELATSEEYILKRANCTLNCVLSVAVSKPKKSGLQAFLGKLARLKLWSAFSPQTAVQEQLQRAESMEHIH</sequence>
<dbReference type="InterPro" id="IPR013703">
    <property type="entry name" value="Peptidase_S49_N_proteobac"/>
</dbReference>
<evidence type="ECO:0000259" key="13">
    <source>
        <dbReference type="Pfam" id="PF08496"/>
    </source>
</evidence>
<dbReference type="GO" id="GO:0004252">
    <property type="term" value="F:serine-type endopeptidase activity"/>
    <property type="evidence" value="ECO:0007669"/>
    <property type="project" value="InterPro"/>
</dbReference>
<keyword evidence="4 14" id="KW-0645">Protease</keyword>
<evidence type="ECO:0000256" key="8">
    <source>
        <dbReference type="ARBA" id="ARBA00022989"/>
    </source>
</evidence>
<evidence type="ECO:0000256" key="6">
    <source>
        <dbReference type="ARBA" id="ARBA00022801"/>
    </source>
</evidence>
<keyword evidence="6 14" id="KW-0378">Hydrolase</keyword>
<evidence type="ECO:0000256" key="4">
    <source>
        <dbReference type="ARBA" id="ARBA00022670"/>
    </source>
</evidence>
<evidence type="ECO:0000256" key="7">
    <source>
        <dbReference type="ARBA" id="ARBA00022825"/>
    </source>
</evidence>
<gene>
    <name evidence="14" type="primary">sohB</name>
    <name evidence="14" type="ORF">IAA31_06755</name>
</gene>
<dbReference type="PANTHER" id="PTHR42987">
    <property type="entry name" value="PEPTIDASE S49"/>
    <property type="match status" value="1"/>
</dbReference>
<keyword evidence="8 11" id="KW-1133">Transmembrane helix</keyword>
<feature type="region of interest" description="Disordered" evidence="10">
    <location>
        <begin position="100"/>
        <end position="126"/>
    </location>
</feature>
<dbReference type="EC" id="3.4.21.-" evidence="14"/>
<keyword evidence="5 11" id="KW-0812">Transmembrane</keyword>
<feature type="compositionally biased region" description="Polar residues" evidence="10">
    <location>
        <begin position="100"/>
        <end position="124"/>
    </location>
</feature>
<dbReference type="PANTHER" id="PTHR42987:SF4">
    <property type="entry name" value="PROTEASE SOHB-RELATED"/>
    <property type="match status" value="1"/>
</dbReference>
<dbReference type="NCBIfam" id="NF008745">
    <property type="entry name" value="PRK11778.1"/>
    <property type="match status" value="1"/>
</dbReference>
<protein>
    <submittedName>
        <fullName evidence="14">Protease SohB</fullName>
        <ecNumber evidence="14">3.4.21.-</ecNumber>
    </submittedName>
</protein>
<dbReference type="Gene3D" id="6.20.330.10">
    <property type="match status" value="1"/>
</dbReference>
<evidence type="ECO:0000313" key="14">
    <source>
        <dbReference type="EMBL" id="MBU3827171.1"/>
    </source>
</evidence>